<keyword evidence="2" id="KW-1185">Reference proteome</keyword>
<name>A0ABX2CXC7_9CYAN</name>
<evidence type="ECO:0000313" key="2">
    <source>
        <dbReference type="Proteomes" id="UP000702425"/>
    </source>
</evidence>
<comment type="caution">
    <text evidence="1">The sequence shown here is derived from an EMBL/GenBank/DDBJ whole genome shotgun (WGS) entry which is preliminary data.</text>
</comment>
<protein>
    <submittedName>
        <fullName evidence="1">Uncharacterized protein</fullName>
    </submittedName>
</protein>
<dbReference type="Proteomes" id="UP000702425">
    <property type="component" value="Unassembled WGS sequence"/>
</dbReference>
<gene>
    <name evidence="1" type="ORF">E5S67_02798</name>
</gene>
<dbReference type="EMBL" id="SRRZ01000046">
    <property type="protein sequence ID" value="NQE35069.1"/>
    <property type="molecule type" value="Genomic_DNA"/>
</dbReference>
<accession>A0ABX2CXC7</accession>
<evidence type="ECO:0000313" key="1">
    <source>
        <dbReference type="EMBL" id="NQE35069.1"/>
    </source>
</evidence>
<sequence length="183" mass="20261">MSEPKNAATTLKTANQNTEKLLWLFGFRIDPDTEVPNLYTLIVYGEQEPPLVAGGQLVFFTRPELAINALQLCNIDVSKLGKPPTQIDAICDIAETLYLLDAEDMDESGTILNCLNALLNLVKATLTPMPTEYKPVLYAFADHLNIDEEFASFLAEEDIQRSEIVNAILWCVGAITAKSRLLT</sequence>
<proteinExistence type="predicted"/>
<organism evidence="1 2">
    <name type="scientific">Microcoleus asticus IPMA8</name>
    <dbReference type="NCBI Taxonomy" id="2563858"/>
    <lineage>
        <taxon>Bacteria</taxon>
        <taxon>Bacillati</taxon>
        <taxon>Cyanobacteriota</taxon>
        <taxon>Cyanophyceae</taxon>
        <taxon>Oscillatoriophycideae</taxon>
        <taxon>Oscillatoriales</taxon>
        <taxon>Microcoleaceae</taxon>
        <taxon>Microcoleus</taxon>
        <taxon>Microcoleus asticus</taxon>
    </lineage>
</organism>
<reference evidence="1 2" key="1">
    <citation type="journal article" date="2020" name="Sci. Rep.">
        <title>A novel cyanobacterial geosmin producer, revising GeoA distribution and dispersion patterns in Bacteria.</title>
        <authorList>
            <person name="Churro C."/>
            <person name="Semedo-Aguiar A.P."/>
            <person name="Silva A.D."/>
            <person name="Pereira-Leal J.B."/>
            <person name="Leite R.B."/>
        </authorList>
    </citation>
    <scope>NUCLEOTIDE SEQUENCE [LARGE SCALE GENOMIC DNA]</scope>
    <source>
        <strain evidence="1 2">IPMA8</strain>
    </source>
</reference>
<dbReference type="RefSeq" id="WP_172188161.1">
    <property type="nucleotide sequence ID" value="NZ_CAWPPK010000259.1"/>
</dbReference>